<accession>A0A0C2FKJ7</accession>
<dbReference type="AlphaFoldDB" id="A0A0C2FKJ7"/>
<protein>
    <submittedName>
        <fullName evidence="1">Uncharacterized protein</fullName>
    </submittedName>
</protein>
<evidence type="ECO:0000313" key="2">
    <source>
        <dbReference type="Proteomes" id="UP000054047"/>
    </source>
</evidence>
<keyword evidence="2" id="KW-1185">Reference proteome</keyword>
<proteinExistence type="predicted"/>
<sequence length="92" mass="9927">MILQLFYLILELEGQSVWVYGEASCSSYPLTKIDTINEVTGEMNEESALSLVVYGQITGGLIQSDGSLANTTTGQFQWTSTGETLASIPEVS</sequence>
<evidence type="ECO:0000313" key="1">
    <source>
        <dbReference type="EMBL" id="KIH45351.1"/>
    </source>
</evidence>
<dbReference type="Proteomes" id="UP000054047">
    <property type="component" value="Unassembled WGS sequence"/>
</dbReference>
<name>A0A0C2FKJ7_9BILA</name>
<dbReference type="EMBL" id="KN772843">
    <property type="protein sequence ID" value="KIH45351.1"/>
    <property type="molecule type" value="Genomic_DNA"/>
</dbReference>
<dbReference type="OrthoDB" id="533508at2759"/>
<reference evidence="1 2" key="1">
    <citation type="submission" date="2013-12" db="EMBL/GenBank/DDBJ databases">
        <title>Draft genome of the parsitic nematode Ancylostoma duodenale.</title>
        <authorList>
            <person name="Mitreva M."/>
        </authorList>
    </citation>
    <scope>NUCLEOTIDE SEQUENCE [LARGE SCALE GENOMIC DNA]</scope>
    <source>
        <strain evidence="1 2">Zhejiang</strain>
    </source>
</reference>
<gene>
    <name evidence="1" type="ORF">ANCDUO_24608</name>
</gene>
<organism evidence="1 2">
    <name type="scientific">Ancylostoma duodenale</name>
    <dbReference type="NCBI Taxonomy" id="51022"/>
    <lineage>
        <taxon>Eukaryota</taxon>
        <taxon>Metazoa</taxon>
        <taxon>Ecdysozoa</taxon>
        <taxon>Nematoda</taxon>
        <taxon>Chromadorea</taxon>
        <taxon>Rhabditida</taxon>
        <taxon>Rhabditina</taxon>
        <taxon>Rhabditomorpha</taxon>
        <taxon>Strongyloidea</taxon>
        <taxon>Ancylostomatidae</taxon>
        <taxon>Ancylostomatinae</taxon>
        <taxon>Ancylostoma</taxon>
    </lineage>
</organism>